<organism evidence="5 6">
    <name type="scientific">Prymnesium parvum</name>
    <name type="common">Toxic golden alga</name>
    <dbReference type="NCBI Taxonomy" id="97485"/>
    <lineage>
        <taxon>Eukaryota</taxon>
        <taxon>Haptista</taxon>
        <taxon>Haptophyta</taxon>
        <taxon>Prymnesiophyceae</taxon>
        <taxon>Prymnesiales</taxon>
        <taxon>Prymnesiaceae</taxon>
        <taxon>Prymnesium</taxon>
    </lineage>
</organism>
<comment type="catalytic activity">
    <reaction evidence="4">
        <text>an N-acyl-L-alpha-aminoacyl-tRNA + H2O = an N-acyl-L-amino acid + a tRNA + H(+)</text>
        <dbReference type="Rhea" id="RHEA:54448"/>
        <dbReference type="Rhea" id="RHEA-COMP:10123"/>
        <dbReference type="Rhea" id="RHEA-COMP:13883"/>
        <dbReference type="ChEBI" id="CHEBI:15377"/>
        <dbReference type="ChEBI" id="CHEBI:15378"/>
        <dbReference type="ChEBI" id="CHEBI:59874"/>
        <dbReference type="ChEBI" id="CHEBI:78442"/>
        <dbReference type="ChEBI" id="CHEBI:138191"/>
        <dbReference type="EC" id="3.1.1.29"/>
    </reaction>
</comment>
<comment type="caution">
    <text evidence="5">The sequence shown here is derived from an EMBL/GenBank/DDBJ whole genome shotgun (WGS) entry which is preliminary data.</text>
</comment>
<dbReference type="GO" id="GO:0004045">
    <property type="term" value="F:peptidyl-tRNA hydrolase activity"/>
    <property type="evidence" value="ECO:0007669"/>
    <property type="project" value="UniProtKB-EC"/>
</dbReference>
<dbReference type="FunFam" id="3.40.1490.10:FF:000001">
    <property type="entry name" value="Peptidyl-tRNA hydrolase 2"/>
    <property type="match status" value="1"/>
</dbReference>
<evidence type="ECO:0000256" key="4">
    <source>
        <dbReference type="ARBA" id="ARBA00048707"/>
    </source>
</evidence>
<evidence type="ECO:0000256" key="1">
    <source>
        <dbReference type="ARBA" id="ARBA00013260"/>
    </source>
</evidence>
<dbReference type="PROSITE" id="PS50330">
    <property type="entry name" value="UIM"/>
    <property type="match status" value="1"/>
</dbReference>
<dbReference type="Pfam" id="PF01981">
    <property type="entry name" value="PTH2"/>
    <property type="match status" value="1"/>
</dbReference>
<dbReference type="Gene3D" id="3.40.1490.10">
    <property type="entry name" value="Bit1"/>
    <property type="match status" value="1"/>
</dbReference>
<comment type="similarity">
    <text evidence="3">Belongs to the PTH2 family.</text>
</comment>
<dbReference type="InterPro" id="IPR003903">
    <property type="entry name" value="UIM_dom"/>
</dbReference>
<dbReference type="NCBIfam" id="TIGR00283">
    <property type="entry name" value="arch_pth2"/>
    <property type="match status" value="1"/>
</dbReference>
<dbReference type="CDD" id="cd02430">
    <property type="entry name" value="PTH2"/>
    <property type="match status" value="1"/>
</dbReference>
<name>A0AB34J1K1_PRYPA</name>
<dbReference type="Proteomes" id="UP001515480">
    <property type="component" value="Unassembled WGS sequence"/>
</dbReference>
<evidence type="ECO:0000256" key="3">
    <source>
        <dbReference type="ARBA" id="ARBA00038050"/>
    </source>
</evidence>
<evidence type="ECO:0000313" key="6">
    <source>
        <dbReference type="Proteomes" id="UP001515480"/>
    </source>
</evidence>
<dbReference type="AlphaFoldDB" id="A0AB34J1K1"/>
<evidence type="ECO:0000313" key="5">
    <source>
        <dbReference type="EMBL" id="KAL1511254.1"/>
    </source>
</evidence>
<dbReference type="InterPro" id="IPR002833">
    <property type="entry name" value="PTH2"/>
</dbReference>
<dbReference type="SMART" id="SM00726">
    <property type="entry name" value="UIM"/>
    <property type="match status" value="1"/>
</dbReference>
<accession>A0AB34J1K1</accession>
<dbReference type="EC" id="3.1.1.29" evidence="1"/>
<sequence>MDEDEQLARAIALSLGASPEPLGLLANPHGDARQMYEQTKMVCLVREDLGMGTGKIAAQVAHGALGAYRRCAERSPHNLVAWEMGGEACIVLRVRSRTELDQLLVDADAKGLTTYAVHDAGRTQVEAGTQTVGCIGPGPVRIIDTVTGHLQLYN</sequence>
<dbReference type="SUPFAM" id="SSF102462">
    <property type="entry name" value="Peptidyl-tRNA hydrolase II"/>
    <property type="match status" value="1"/>
</dbReference>
<reference evidence="5 6" key="1">
    <citation type="journal article" date="2024" name="Science">
        <title>Giant polyketide synthase enzymes in the biosynthesis of giant marine polyether toxins.</title>
        <authorList>
            <person name="Fallon T.R."/>
            <person name="Shende V.V."/>
            <person name="Wierzbicki I.H."/>
            <person name="Pendleton A.L."/>
            <person name="Watervoot N.F."/>
            <person name="Auber R.P."/>
            <person name="Gonzalez D.J."/>
            <person name="Wisecaver J.H."/>
            <person name="Moore B.S."/>
        </authorList>
    </citation>
    <scope>NUCLEOTIDE SEQUENCE [LARGE SCALE GENOMIC DNA]</scope>
    <source>
        <strain evidence="5 6">12B1</strain>
    </source>
</reference>
<protein>
    <recommendedName>
        <fullName evidence="1">peptidyl-tRNA hydrolase</fullName>
        <ecNumber evidence="1">3.1.1.29</ecNumber>
    </recommendedName>
</protein>
<dbReference type="PANTHER" id="PTHR12649:SF11">
    <property type="entry name" value="PEPTIDYL-TRNA HYDROLASE 2, MITOCHONDRIAL"/>
    <property type="match status" value="1"/>
</dbReference>
<keyword evidence="2" id="KW-0378">Hydrolase</keyword>
<proteinExistence type="inferred from homology"/>
<gene>
    <name evidence="5" type="ORF">AB1Y20_006063</name>
</gene>
<evidence type="ECO:0000256" key="2">
    <source>
        <dbReference type="ARBA" id="ARBA00022801"/>
    </source>
</evidence>
<keyword evidence="6" id="KW-1185">Reference proteome</keyword>
<dbReference type="PANTHER" id="PTHR12649">
    <property type="entry name" value="PEPTIDYL-TRNA HYDROLASE 2"/>
    <property type="match status" value="1"/>
</dbReference>
<dbReference type="GO" id="GO:0005829">
    <property type="term" value="C:cytosol"/>
    <property type="evidence" value="ECO:0007669"/>
    <property type="project" value="TreeGrafter"/>
</dbReference>
<dbReference type="InterPro" id="IPR023476">
    <property type="entry name" value="Pep_tRNA_hydro_II_dom_sf"/>
</dbReference>
<dbReference type="Pfam" id="PF02809">
    <property type="entry name" value="UIM"/>
    <property type="match status" value="1"/>
</dbReference>
<dbReference type="EMBL" id="JBGBPQ010000014">
    <property type="protein sequence ID" value="KAL1511254.1"/>
    <property type="molecule type" value="Genomic_DNA"/>
</dbReference>